<accession>A0A1L9TLV5</accession>
<evidence type="ECO:0000313" key="4">
    <source>
        <dbReference type="Proteomes" id="UP000184356"/>
    </source>
</evidence>
<evidence type="ECO:0000313" key="3">
    <source>
        <dbReference type="EMBL" id="OJJ60408.1"/>
    </source>
</evidence>
<dbReference type="RefSeq" id="XP_040704214.1">
    <property type="nucleotide sequence ID" value="XM_040846416.1"/>
</dbReference>
<dbReference type="PANTHER" id="PTHR28051:SF1">
    <property type="entry name" value="PROTEIN MTL1-RELATED"/>
    <property type="match status" value="1"/>
</dbReference>
<dbReference type="OrthoDB" id="5563539at2759"/>
<reference evidence="4" key="1">
    <citation type="journal article" date="2017" name="Genome Biol.">
        <title>Comparative genomics reveals high biological diversity and specific adaptations in the industrially and medically important fungal genus Aspergillus.</title>
        <authorList>
            <person name="de Vries R.P."/>
            <person name="Riley R."/>
            <person name="Wiebenga A."/>
            <person name="Aguilar-Osorio G."/>
            <person name="Amillis S."/>
            <person name="Uchima C.A."/>
            <person name="Anderluh G."/>
            <person name="Asadollahi M."/>
            <person name="Askin M."/>
            <person name="Barry K."/>
            <person name="Battaglia E."/>
            <person name="Bayram O."/>
            <person name="Benocci T."/>
            <person name="Braus-Stromeyer S.A."/>
            <person name="Caldana C."/>
            <person name="Canovas D."/>
            <person name="Cerqueira G.C."/>
            <person name="Chen F."/>
            <person name="Chen W."/>
            <person name="Choi C."/>
            <person name="Clum A."/>
            <person name="Dos Santos R.A."/>
            <person name="Damasio A.R."/>
            <person name="Diallinas G."/>
            <person name="Emri T."/>
            <person name="Fekete E."/>
            <person name="Flipphi M."/>
            <person name="Freyberg S."/>
            <person name="Gallo A."/>
            <person name="Gournas C."/>
            <person name="Habgood R."/>
            <person name="Hainaut M."/>
            <person name="Harispe M.L."/>
            <person name="Henrissat B."/>
            <person name="Hilden K.S."/>
            <person name="Hope R."/>
            <person name="Hossain A."/>
            <person name="Karabika E."/>
            <person name="Karaffa L."/>
            <person name="Karanyi Z."/>
            <person name="Krasevec N."/>
            <person name="Kuo A."/>
            <person name="Kusch H."/>
            <person name="LaButti K."/>
            <person name="Lagendijk E.L."/>
            <person name="Lapidus A."/>
            <person name="Levasseur A."/>
            <person name="Lindquist E."/>
            <person name="Lipzen A."/>
            <person name="Logrieco A.F."/>
            <person name="MacCabe A."/>
            <person name="Maekelae M.R."/>
            <person name="Malavazi I."/>
            <person name="Melin P."/>
            <person name="Meyer V."/>
            <person name="Mielnichuk N."/>
            <person name="Miskei M."/>
            <person name="Molnar A.P."/>
            <person name="Mule G."/>
            <person name="Ngan C.Y."/>
            <person name="Orejas M."/>
            <person name="Orosz E."/>
            <person name="Ouedraogo J.P."/>
            <person name="Overkamp K.M."/>
            <person name="Park H.-S."/>
            <person name="Perrone G."/>
            <person name="Piumi F."/>
            <person name="Punt P.J."/>
            <person name="Ram A.F."/>
            <person name="Ramon A."/>
            <person name="Rauscher S."/>
            <person name="Record E."/>
            <person name="Riano-Pachon D.M."/>
            <person name="Robert V."/>
            <person name="Roehrig J."/>
            <person name="Ruller R."/>
            <person name="Salamov A."/>
            <person name="Salih N.S."/>
            <person name="Samson R.A."/>
            <person name="Sandor E."/>
            <person name="Sanguinetti M."/>
            <person name="Schuetze T."/>
            <person name="Sepcic K."/>
            <person name="Shelest E."/>
            <person name="Sherlock G."/>
            <person name="Sophianopoulou V."/>
            <person name="Squina F.M."/>
            <person name="Sun H."/>
            <person name="Susca A."/>
            <person name="Todd R.B."/>
            <person name="Tsang A."/>
            <person name="Unkles S.E."/>
            <person name="van de Wiele N."/>
            <person name="van Rossen-Uffink D."/>
            <person name="Oliveira J.V."/>
            <person name="Vesth T.C."/>
            <person name="Visser J."/>
            <person name="Yu J.-H."/>
            <person name="Zhou M."/>
            <person name="Andersen M.R."/>
            <person name="Archer D.B."/>
            <person name="Baker S.E."/>
            <person name="Benoit I."/>
            <person name="Brakhage A.A."/>
            <person name="Braus G.H."/>
            <person name="Fischer R."/>
            <person name="Frisvad J.C."/>
            <person name="Goldman G.H."/>
            <person name="Houbraken J."/>
            <person name="Oakley B."/>
            <person name="Pocsi I."/>
            <person name="Scazzocchio C."/>
            <person name="Seiboth B."/>
            <person name="vanKuyk P.A."/>
            <person name="Wortman J."/>
            <person name="Dyer P.S."/>
            <person name="Grigoriev I.V."/>
        </authorList>
    </citation>
    <scope>NUCLEOTIDE SEQUENCE [LARGE SCALE GENOMIC DNA]</scope>
    <source>
        <strain evidence="4">CBS 593.65</strain>
    </source>
</reference>
<protein>
    <recommendedName>
        <fullName evidence="2">Nitrogen regulatory protein areA GATA-like domain-containing protein</fullName>
    </recommendedName>
</protein>
<dbReference type="Proteomes" id="UP000184356">
    <property type="component" value="Unassembled WGS sequence"/>
</dbReference>
<dbReference type="PANTHER" id="PTHR28051">
    <property type="entry name" value="PROTEIN MTL1-RELATED"/>
    <property type="match status" value="1"/>
</dbReference>
<dbReference type="InterPro" id="IPR013860">
    <property type="entry name" value="AreA_GATA"/>
</dbReference>
<dbReference type="GeneID" id="63762489"/>
<dbReference type="EMBL" id="KV878584">
    <property type="protein sequence ID" value="OJJ60408.1"/>
    <property type="molecule type" value="Genomic_DNA"/>
</dbReference>
<dbReference type="AlphaFoldDB" id="A0A1L9TLV5"/>
<sequence length="403" mass="45286">MFSIPCQREPVYDSSAYIMVQSYPYFSPTKARSPIAQRYALEHPGELIAKVCAYSYLLDDQNSTISNNSTAPPSASQPDPVVITQDLPPPYEACVSSSRPKSQEVQMLKCRTKLRTPAADDISVEEKPSRHVDYLSHGWSEQDLRESWRYVRFHRDKYENSARLENAAWRAWAKLRDNLGTVSPVALNWLKESDDTFLYGPLRTSHIQEKPVKASPPASYCRSRKSCRSPKSILKKRTVSETILQQSPCPQVAGMSATPKVSPAERSRHPSRRPTQQPEPRPIIHKLYDLVKPAHGSQLATKTPASGTGLRSGKRRIRFNQEVLQCIAITNDGTEEGVEKECLEFGDELSWDKSYTVKLGGSSGGNKTIAPLPSTTLKHHGDAPDLQHSTATCWSWKRYIPMY</sequence>
<dbReference type="STRING" id="1036612.A0A1L9TLV5"/>
<dbReference type="VEuPathDB" id="FungiDB:ASPSYDRAFT_42137"/>
<dbReference type="Pfam" id="PF08550">
    <property type="entry name" value="GATA_AreA"/>
    <property type="match status" value="1"/>
</dbReference>
<name>A0A1L9TLV5_9EURO</name>
<keyword evidence="4" id="KW-1185">Reference proteome</keyword>
<dbReference type="InterPro" id="IPR052292">
    <property type="entry name" value="Glucose_repression_reg"/>
</dbReference>
<feature type="domain" description="Nitrogen regulatory protein areA GATA-like" evidence="2">
    <location>
        <begin position="147"/>
        <end position="174"/>
    </location>
</feature>
<evidence type="ECO:0000256" key="1">
    <source>
        <dbReference type="SAM" id="MobiDB-lite"/>
    </source>
</evidence>
<feature type="region of interest" description="Disordered" evidence="1">
    <location>
        <begin position="245"/>
        <end position="282"/>
    </location>
</feature>
<proteinExistence type="predicted"/>
<dbReference type="GO" id="GO:0007039">
    <property type="term" value="P:protein catabolic process in the vacuole"/>
    <property type="evidence" value="ECO:0007669"/>
    <property type="project" value="TreeGrafter"/>
</dbReference>
<dbReference type="GO" id="GO:0005773">
    <property type="term" value="C:vacuole"/>
    <property type="evidence" value="ECO:0007669"/>
    <property type="project" value="GOC"/>
</dbReference>
<evidence type="ECO:0000259" key="2">
    <source>
        <dbReference type="Pfam" id="PF08550"/>
    </source>
</evidence>
<gene>
    <name evidence="3" type="ORF">ASPSYDRAFT_42137</name>
</gene>
<organism evidence="3 4">
    <name type="scientific">Aspergillus sydowii CBS 593.65</name>
    <dbReference type="NCBI Taxonomy" id="1036612"/>
    <lineage>
        <taxon>Eukaryota</taxon>
        <taxon>Fungi</taxon>
        <taxon>Dikarya</taxon>
        <taxon>Ascomycota</taxon>
        <taxon>Pezizomycotina</taxon>
        <taxon>Eurotiomycetes</taxon>
        <taxon>Eurotiomycetidae</taxon>
        <taxon>Eurotiales</taxon>
        <taxon>Aspergillaceae</taxon>
        <taxon>Aspergillus</taxon>
        <taxon>Aspergillus subgen. Nidulantes</taxon>
    </lineage>
</organism>
<dbReference type="GO" id="GO:0042149">
    <property type="term" value="P:cellular response to glucose starvation"/>
    <property type="evidence" value="ECO:0007669"/>
    <property type="project" value="TreeGrafter"/>
</dbReference>